<organism evidence="1 2">
    <name type="scientific">Clitoria ternatea</name>
    <name type="common">Butterfly pea</name>
    <dbReference type="NCBI Taxonomy" id="43366"/>
    <lineage>
        <taxon>Eukaryota</taxon>
        <taxon>Viridiplantae</taxon>
        <taxon>Streptophyta</taxon>
        <taxon>Embryophyta</taxon>
        <taxon>Tracheophyta</taxon>
        <taxon>Spermatophyta</taxon>
        <taxon>Magnoliopsida</taxon>
        <taxon>eudicotyledons</taxon>
        <taxon>Gunneridae</taxon>
        <taxon>Pentapetalae</taxon>
        <taxon>rosids</taxon>
        <taxon>fabids</taxon>
        <taxon>Fabales</taxon>
        <taxon>Fabaceae</taxon>
        <taxon>Papilionoideae</taxon>
        <taxon>50 kb inversion clade</taxon>
        <taxon>NPAAA clade</taxon>
        <taxon>indigoferoid/millettioid clade</taxon>
        <taxon>Phaseoleae</taxon>
        <taxon>Clitoria</taxon>
    </lineage>
</organism>
<reference evidence="1 2" key="1">
    <citation type="submission" date="2024-01" db="EMBL/GenBank/DDBJ databases">
        <title>The genomes of 5 underutilized Papilionoideae crops provide insights into root nodulation and disease resistance.</title>
        <authorList>
            <person name="Yuan L."/>
        </authorList>
    </citation>
    <scope>NUCLEOTIDE SEQUENCE [LARGE SCALE GENOMIC DNA]</scope>
    <source>
        <strain evidence="1">LY-2023</strain>
        <tissue evidence="1">Leaf</tissue>
    </source>
</reference>
<evidence type="ECO:0000313" key="1">
    <source>
        <dbReference type="EMBL" id="KAK7303535.1"/>
    </source>
</evidence>
<name>A0AAN9JQF5_CLITE</name>
<dbReference type="EMBL" id="JAYKXN010000003">
    <property type="protein sequence ID" value="KAK7303535.1"/>
    <property type="molecule type" value="Genomic_DNA"/>
</dbReference>
<accession>A0AAN9JQF5</accession>
<keyword evidence="2" id="KW-1185">Reference proteome</keyword>
<dbReference type="AlphaFoldDB" id="A0AAN9JQF5"/>
<evidence type="ECO:0000313" key="2">
    <source>
        <dbReference type="Proteomes" id="UP001359559"/>
    </source>
</evidence>
<comment type="caution">
    <text evidence="1">The sequence shown here is derived from an EMBL/GenBank/DDBJ whole genome shotgun (WGS) entry which is preliminary data.</text>
</comment>
<protein>
    <submittedName>
        <fullName evidence="1">Uncharacterized protein</fullName>
    </submittedName>
</protein>
<dbReference type="Proteomes" id="UP001359559">
    <property type="component" value="Unassembled WGS sequence"/>
</dbReference>
<gene>
    <name evidence="1" type="ORF">RJT34_14442</name>
</gene>
<proteinExistence type="predicted"/>
<sequence>MCKLSDYMQGPYLGSPIAKYYPSPIVMQFVTYITKHQDEMELSYQKTSYLKIPISNSLSRGSVLLLASKNASSLEHVLCLLQMFGEGIDYGKLFTELYTGKLVRIMENFSASSQV</sequence>